<keyword evidence="4" id="KW-1185">Reference proteome</keyword>
<feature type="region of interest" description="Disordered" evidence="1">
    <location>
        <begin position="1"/>
        <end position="40"/>
    </location>
</feature>
<evidence type="ECO:0000259" key="2">
    <source>
        <dbReference type="SMART" id="SM00943"/>
    </source>
</evidence>
<evidence type="ECO:0000256" key="1">
    <source>
        <dbReference type="SAM" id="MobiDB-lite"/>
    </source>
</evidence>
<evidence type="ECO:0000313" key="3">
    <source>
        <dbReference type="EMBL" id="GAA2594804.1"/>
    </source>
</evidence>
<organism evidence="3 4">
    <name type="scientific">Streptomyces axinellae</name>
    <dbReference type="NCBI Taxonomy" id="552788"/>
    <lineage>
        <taxon>Bacteria</taxon>
        <taxon>Bacillati</taxon>
        <taxon>Actinomycetota</taxon>
        <taxon>Actinomycetes</taxon>
        <taxon>Kitasatosporales</taxon>
        <taxon>Streptomycetaceae</taxon>
        <taxon>Streptomyces</taxon>
    </lineage>
</organism>
<name>A0ABP6C2H4_9ACTN</name>
<accession>A0ABP6C2H4</accession>
<dbReference type="RefSeq" id="WP_344561668.1">
    <property type="nucleotide sequence ID" value="NZ_BAAARJ010000002.1"/>
</dbReference>
<sequence length="268" mass="29626">MERESRIAQWLRRKAARPSTAKGKGTRRWGARGDRPAALAEAARDRESLLLTAAEAGFPLAPAAHPSGYGCSCVRIGCPTPGRHPVSFAWQTQATTDRAQIERWLHAEPQANFITATGRSHDVLDVPTEAGYAALDRLEELEKTADPGEPALGPVALVGEDRMLFFTATRGTPEDEDEWWPCELDCHPETMDEHPGLRWHCRGSYVLLPPARLPDYPDDETGVRWLRPPEPGAVLPEPLVLLETLTDACVEYAISIEGREEAAPWPVR</sequence>
<evidence type="ECO:0000313" key="4">
    <source>
        <dbReference type="Proteomes" id="UP001501447"/>
    </source>
</evidence>
<gene>
    <name evidence="3" type="ORF">GCM10009863_04890</name>
</gene>
<dbReference type="SMART" id="SM00943">
    <property type="entry name" value="Prim-Pol"/>
    <property type="match status" value="1"/>
</dbReference>
<dbReference type="Proteomes" id="UP001501447">
    <property type="component" value="Unassembled WGS sequence"/>
</dbReference>
<dbReference type="InterPro" id="IPR015330">
    <property type="entry name" value="DNA_primase/pol_bifunc_N"/>
</dbReference>
<dbReference type="EMBL" id="BAAARJ010000002">
    <property type="protein sequence ID" value="GAA2594804.1"/>
    <property type="molecule type" value="Genomic_DNA"/>
</dbReference>
<comment type="caution">
    <text evidence="3">The sequence shown here is derived from an EMBL/GenBank/DDBJ whole genome shotgun (WGS) entry which is preliminary data.</text>
</comment>
<feature type="domain" description="DNA primase/polymerase bifunctional N-terminal" evidence="2">
    <location>
        <begin position="50"/>
        <end position="245"/>
    </location>
</feature>
<protein>
    <submittedName>
        <fullName evidence="3">Bifunctional DNA primase/polymerase</fullName>
    </submittedName>
</protein>
<dbReference type="Pfam" id="PF09250">
    <property type="entry name" value="Prim-Pol"/>
    <property type="match status" value="1"/>
</dbReference>
<proteinExistence type="predicted"/>
<reference evidence="4" key="1">
    <citation type="journal article" date="2019" name="Int. J. Syst. Evol. Microbiol.">
        <title>The Global Catalogue of Microorganisms (GCM) 10K type strain sequencing project: providing services to taxonomists for standard genome sequencing and annotation.</title>
        <authorList>
            <consortium name="The Broad Institute Genomics Platform"/>
            <consortium name="The Broad Institute Genome Sequencing Center for Infectious Disease"/>
            <person name="Wu L."/>
            <person name="Ma J."/>
        </authorList>
    </citation>
    <scope>NUCLEOTIDE SEQUENCE [LARGE SCALE GENOMIC DNA]</scope>
    <source>
        <strain evidence="4">JCM 16373</strain>
    </source>
</reference>